<keyword evidence="2 5" id="KW-0238">DNA-binding</keyword>
<feature type="domain" description="HTH deoR-type" evidence="4">
    <location>
        <begin position="3"/>
        <end position="58"/>
    </location>
</feature>
<dbReference type="SUPFAM" id="SSF100950">
    <property type="entry name" value="NagB/RpiA/CoA transferase-like"/>
    <property type="match status" value="1"/>
</dbReference>
<dbReference type="InterPro" id="IPR037171">
    <property type="entry name" value="NagB/RpiA_transferase-like"/>
</dbReference>
<dbReference type="PANTHER" id="PTHR30363">
    <property type="entry name" value="HTH-TYPE TRANSCRIPTIONAL REGULATOR SRLR-RELATED"/>
    <property type="match status" value="1"/>
</dbReference>
<dbReference type="Gene3D" id="1.10.10.10">
    <property type="entry name" value="Winged helix-like DNA-binding domain superfamily/Winged helix DNA-binding domain"/>
    <property type="match status" value="1"/>
</dbReference>
<dbReference type="PROSITE" id="PS00894">
    <property type="entry name" value="HTH_DEOR_1"/>
    <property type="match status" value="1"/>
</dbReference>
<evidence type="ECO:0000259" key="4">
    <source>
        <dbReference type="PROSITE" id="PS51000"/>
    </source>
</evidence>
<dbReference type="PROSITE" id="PS51000">
    <property type="entry name" value="HTH_DEOR_2"/>
    <property type="match status" value="1"/>
</dbReference>
<gene>
    <name evidence="5" type="ORF">V1479_07740</name>
</gene>
<evidence type="ECO:0000256" key="2">
    <source>
        <dbReference type="ARBA" id="ARBA00023125"/>
    </source>
</evidence>
<dbReference type="SMART" id="SM00420">
    <property type="entry name" value="HTH_DEOR"/>
    <property type="match status" value="1"/>
</dbReference>
<keyword evidence="1" id="KW-0805">Transcription regulation</keyword>
<dbReference type="Proteomes" id="UP001559025">
    <property type="component" value="Unassembled WGS sequence"/>
</dbReference>
<protein>
    <submittedName>
        <fullName evidence="5">DeoR/GlpR family DNA-binding transcription regulator</fullName>
    </submittedName>
</protein>
<dbReference type="Pfam" id="PF00455">
    <property type="entry name" value="DeoRC"/>
    <property type="match status" value="1"/>
</dbReference>
<dbReference type="InterPro" id="IPR014036">
    <property type="entry name" value="DeoR-like_C"/>
</dbReference>
<evidence type="ECO:0000256" key="3">
    <source>
        <dbReference type="ARBA" id="ARBA00023163"/>
    </source>
</evidence>
<accession>A0ABV3WRA8</accession>
<dbReference type="InterPro" id="IPR036390">
    <property type="entry name" value="WH_DNA-bd_sf"/>
</dbReference>
<dbReference type="PANTHER" id="PTHR30363:SF44">
    <property type="entry name" value="AGA OPERON TRANSCRIPTIONAL REPRESSOR-RELATED"/>
    <property type="match status" value="1"/>
</dbReference>
<dbReference type="Gene3D" id="3.40.50.1360">
    <property type="match status" value="1"/>
</dbReference>
<evidence type="ECO:0000256" key="1">
    <source>
        <dbReference type="ARBA" id="ARBA00023015"/>
    </source>
</evidence>
<dbReference type="InterPro" id="IPR001034">
    <property type="entry name" value="DeoR_HTH"/>
</dbReference>
<evidence type="ECO:0000313" key="5">
    <source>
        <dbReference type="EMBL" id="MEX4007191.1"/>
    </source>
</evidence>
<name>A0ABV3WRA8_9HYPH</name>
<dbReference type="InterPro" id="IPR036388">
    <property type="entry name" value="WH-like_DNA-bd_sf"/>
</dbReference>
<dbReference type="InterPro" id="IPR018356">
    <property type="entry name" value="Tscrpt_reg_HTH_DeoR_CS"/>
</dbReference>
<sequence>MKPQQRRTRVLDIIEREGEVTVDTLASDFGVSAETIRRDLAVLAEEGSVQKVHGGARRMRLHAEGTFDERMDEAAAGKNEIARKLAQIVKPGDTCLIDTGSTTLACAHALTGTTGLTIVTNSVRIANVMARGPGNARVHLIGGLYAPDNDESVGADAIEQIARFRADYAIVGVAALDMSAGAYAADFDEASIARAMCSNARKIVVVAHVDKFGRQAAHRICRLDEIDILVCDGMLETQTRLALQSAAVTVQ</sequence>
<dbReference type="InterPro" id="IPR050313">
    <property type="entry name" value="Carb_Metab_HTH_regulators"/>
</dbReference>
<dbReference type="GO" id="GO:0003677">
    <property type="term" value="F:DNA binding"/>
    <property type="evidence" value="ECO:0007669"/>
    <property type="project" value="UniProtKB-KW"/>
</dbReference>
<keyword evidence="3" id="KW-0804">Transcription</keyword>
<dbReference type="SMART" id="SM01134">
    <property type="entry name" value="DeoRC"/>
    <property type="match status" value="1"/>
</dbReference>
<dbReference type="EMBL" id="JAZHFV010000002">
    <property type="protein sequence ID" value="MEX4007191.1"/>
    <property type="molecule type" value="Genomic_DNA"/>
</dbReference>
<proteinExistence type="predicted"/>
<comment type="caution">
    <text evidence="5">The sequence shown here is derived from an EMBL/GenBank/DDBJ whole genome shotgun (WGS) entry which is preliminary data.</text>
</comment>
<evidence type="ECO:0000313" key="6">
    <source>
        <dbReference type="Proteomes" id="UP001559025"/>
    </source>
</evidence>
<dbReference type="PRINTS" id="PR00037">
    <property type="entry name" value="HTHLACR"/>
</dbReference>
<reference evidence="5 6" key="1">
    <citation type="submission" date="2024-01" db="EMBL/GenBank/DDBJ databases">
        <title>New evidence supports the origin of RcGTA from prophage.</title>
        <authorList>
            <person name="Xu Y."/>
            <person name="Liu B."/>
            <person name="Chen F."/>
        </authorList>
    </citation>
    <scope>NUCLEOTIDE SEQUENCE [LARGE SCALE GENOMIC DNA]</scope>
    <source>
        <strain evidence="5 6">CBW1107-2</strain>
    </source>
</reference>
<keyword evidence="6" id="KW-1185">Reference proteome</keyword>
<dbReference type="Pfam" id="PF08220">
    <property type="entry name" value="HTH_DeoR"/>
    <property type="match status" value="1"/>
</dbReference>
<dbReference type="RefSeq" id="WP_368802392.1">
    <property type="nucleotide sequence ID" value="NZ_JAZHFV010000002.1"/>
</dbReference>
<organism evidence="5 6">
    <name type="scientific">Neoaquamicrobium sediminum</name>
    <dbReference type="NCBI Taxonomy" id="1849104"/>
    <lineage>
        <taxon>Bacteria</taxon>
        <taxon>Pseudomonadati</taxon>
        <taxon>Pseudomonadota</taxon>
        <taxon>Alphaproteobacteria</taxon>
        <taxon>Hyphomicrobiales</taxon>
        <taxon>Phyllobacteriaceae</taxon>
        <taxon>Neoaquamicrobium</taxon>
    </lineage>
</organism>
<dbReference type="SUPFAM" id="SSF46785">
    <property type="entry name" value="Winged helix' DNA-binding domain"/>
    <property type="match status" value="1"/>
</dbReference>